<dbReference type="Gene3D" id="3.40.50.300">
    <property type="entry name" value="P-loop containing nucleotide triphosphate hydrolases"/>
    <property type="match status" value="1"/>
</dbReference>
<evidence type="ECO:0000313" key="9">
    <source>
        <dbReference type="Proteomes" id="UP000504633"/>
    </source>
</evidence>
<name>A0A6J1LSZ1_DROHY</name>
<protein>
    <submittedName>
        <fullName evidence="10">GTP-binding protein 10 homolog</fullName>
    </submittedName>
</protein>
<evidence type="ECO:0000259" key="8">
    <source>
        <dbReference type="PROSITE" id="PS51883"/>
    </source>
</evidence>
<evidence type="ECO:0000256" key="2">
    <source>
        <dbReference type="ARBA" id="ARBA00007699"/>
    </source>
</evidence>
<evidence type="ECO:0000256" key="4">
    <source>
        <dbReference type="ARBA" id="ARBA00022741"/>
    </source>
</evidence>
<dbReference type="GeneID" id="111598909"/>
<proteinExistence type="inferred from homology"/>
<dbReference type="Proteomes" id="UP000504633">
    <property type="component" value="Unplaced"/>
</dbReference>
<dbReference type="SUPFAM" id="SSF52540">
    <property type="entry name" value="P-loop containing nucleoside triphosphate hydrolases"/>
    <property type="match status" value="1"/>
</dbReference>
<dbReference type="CDD" id="cd01898">
    <property type="entry name" value="Obg"/>
    <property type="match status" value="1"/>
</dbReference>
<dbReference type="SUPFAM" id="SSF82051">
    <property type="entry name" value="Obg GTP-binding protein N-terminal domain"/>
    <property type="match status" value="1"/>
</dbReference>
<dbReference type="InterPro" id="IPR006169">
    <property type="entry name" value="GTP1_OBG_dom"/>
</dbReference>
<dbReference type="InterPro" id="IPR036726">
    <property type="entry name" value="GTP1_OBG_dom_sf"/>
</dbReference>
<evidence type="ECO:0000256" key="3">
    <source>
        <dbReference type="ARBA" id="ARBA00022517"/>
    </source>
</evidence>
<keyword evidence="5" id="KW-0342">GTP-binding</keyword>
<feature type="domain" description="Obg" evidence="8">
    <location>
        <begin position="22"/>
        <end position="158"/>
    </location>
</feature>
<dbReference type="PANTHER" id="PTHR11702:SF43">
    <property type="entry name" value="GTP-BINDING PROTEIN 10"/>
    <property type="match status" value="1"/>
</dbReference>
<keyword evidence="3" id="KW-0690">Ribosome biogenesis</keyword>
<dbReference type="Gene3D" id="2.70.210.12">
    <property type="entry name" value="GTP1/OBG domain"/>
    <property type="match status" value="1"/>
</dbReference>
<dbReference type="OMA" id="VFMVDIF"/>
<gene>
    <name evidence="10" type="primary">LOC111598909</name>
</gene>
<dbReference type="InterPro" id="IPR045086">
    <property type="entry name" value="OBG_GTPase"/>
</dbReference>
<keyword evidence="9" id="KW-1185">Reference proteome</keyword>
<dbReference type="InterPro" id="IPR031167">
    <property type="entry name" value="G_OBG"/>
</dbReference>
<dbReference type="KEGG" id="dhe:111598909"/>
<dbReference type="GO" id="GO:0005525">
    <property type="term" value="F:GTP binding"/>
    <property type="evidence" value="ECO:0007669"/>
    <property type="project" value="UniProtKB-KW"/>
</dbReference>
<dbReference type="GO" id="GO:0042254">
    <property type="term" value="P:ribosome biogenesis"/>
    <property type="evidence" value="ECO:0007669"/>
    <property type="project" value="UniProtKB-UniRule"/>
</dbReference>
<dbReference type="InterPro" id="IPR027417">
    <property type="entry name" value="P-loop_NTPase"/>
</dbReference>
<sequence>MVQVFKFLLKSTKTHTRAHFRSNFLDTLRLTVRGGHGGNGLPKYGGVGGQGGCVYFVAKEGLTLRKVAQNLKDKRVQATSGEDSSKVSIYGRRGMDQRIEVPLGVQLYDEQQQKLLADLNEHDASCIVAGGGTGGCIGNNFIGRPGQSRTIQLDLKLIADVGLVGFPNAGKSTLLKAISNAKPKIAAYPFTTIRPQIGTVEYADLRSISIADLPGLIEGAHANFGMGHKFLKHIERTRLLLFMVDIFGFQLSPRHSHRDCLSNIYALNKELELYDPELLEKPCVLLLNKMDREGAKELLSNLKPFLKDLNSSLSACPDELRPKRVIQFKHILPISAKNSARISEVKQNLRATLDDLAEQQLVTDPKVLKDQLQQRVGVIGPKIT</sequence>
<evidence type="ECO:0000256" key="1">
    <source>
        <dbReference type="ARBA" id="ARBA00004604"/>
    </source>
</evidence>
<dbReference type="InterPro" id="IPR006073">
    <property type="entry name" value="GTP-bd"/>
</dbReference>
<dbReference type="PROSITE" id="PS51710">
    <property type="entry name" value="G_OBG"/>
    <property type="match status" value="1"/>
</dbReference>
<dbReference type="PIRSF" id="PIRSF002401">
    <property type="entry name" value="GTP_bd_Obg/CgtA"/>
    <property type="match status" value="1"/>
</dbReference>
<feature type="domain" description="OBG-type G" evidence="7">
    <location>
        <begin position="159"/>
        <end position="354"/>
    </location>
</feature>
<evidence type="ECO:0000313" key="10">
    <source>
        <dbReference type="RefSeq" id="XP_023170147.2"/>
    </source>
</evidence>
<keyword evidence="4" id="KW-0547">Nucleotide-binding</keyword>
<dbReference type="PROSITE" id="PS51883">
    <property type="entry name" value="OBG"/>
    <property type="match status" value="1"/>
</dbReference>
<dbReference type="GO" id="GO:0000287">
    <property type="term" value="F:magnesium ion binding"/>
    <property type="evidence" value="ECO:0007669"/>
    <property type="project" value="InterPro"/>
</dbReference>
<dbReference type="GO" id="GO:0005730">
    <property type="term" value="C:nucleolus"/>
    <property type="evidence" value="ECO:0007669"/>
    <property type="project" value="UniProtKB-SubCell"/>
</dbReference>
<accession>A0A6J1LSZ1</accession>
<dbReference type="AlphaFoldDB" id="A0A6J1LSZ1"/>
<evidence type="ECO:0000256" key="6">
    <source>
        <dbReference type="ARBA" id="ARBA00023242"/>
    </source>
</evidence>
<dbReference type="InterPro" id="IPR014100">
    <property type="entry name" value="GTP-bd_Obg/CgtA"/>
</dbReference>
<evidence type="ECO:0000256" key="5">
    <source>
        <dbReference type="ARBA" id="ARBA00023134"/>
    </source>
</evidence>
<dbReference type="PRINTS" id="PR00326">
    <property type="entry name" value="GTP1OBG"/>
</dbReference>
<comment type="subcellular location">
    <subcellularLocation>
        <location evidence="1">Nucleus</location>
        <location evidence="1">Nucleolus</location>
    </subcellularLocation>
</comment>
<dbReference type="PANTHER" id="PTHR11702">
    <property type="entry name" value="DEVELOPMENTALLY REGULATED GTP-BINDING PROTEIN-RELATED"/>
    <property type="match status" value="1"/>
</dbReference>
<reference evidence="10" key="1">
    <citation type="submission" date="2025-08" db="UniProtKB">
        <authorList>
            <consortium name="RefSeq"/>
        </authorList>
    </citation>
    <scope>IDENTIFICATION</scope>
    <source>
        <strain evidence="10">15085-1641.00</strain>
        <tissue evidence="10">Whole body</tissue>
    </source>
</reference>
<dbReference type="OrthoDB" id="347018at2759"/>
<dbReference type="Pfam" id="PF01926">
    <property type="entry name" value="MMR_HSR1"/>
    <property type="match status" value="1"/>
</dbReference>
<dbReference type="Pfam" id="PF01018">
    <property type="entry name" value="GTP1_OBG"/>
    <property type="match status" value="1"/>
</dbReference>
<dbReference type="GO" id="GO:0003924">
    <property type="term" value="F:GTPase activity"/>
    <property type="evidence" value="ECO:0007669"/>
    <property type="project" value="InterPro"/>
</dbReference>
<organism evidence="9 10">
    <name type="scientific">Drosophila hydei</name>
    <name type="common">Fruit fly</name>
    <dbReference type="NCBI Taxonomy" id="7224"/>
    <lineage>
        <taxon>Eukaryota</taxon>
        <taxon>Metazoa</taxon>
        <taxon>Ecdysozoa</taxon>
        <taxon>Arthropoda</taxon>
        <taxon>Hexapoda</taxon>
        <taxon>Insecta</taxon>
        <taxon>Pterygota</taxon>
        <taxon>Neoptera</taxon>
        <taxon>Endopterygota</taxon>
        <taxon>Diptera</taxon>
        <taxon>Brachycera</taxon>
        <taxon>Muscomorpha</taxon>
        <taxon>Ephydroidea</taxon>
        <taxon>Drosophilidae</taxon>
        <taxon>Drosophila</taxon>
    </lineage>
</organism>
<dbReference type="RefSeq" id="XP_023170147.2">
    <property type="nucleotide sequence ID" value="XM_023314379.2"/>
</dbReference>
<dbReference type="GO" id="GO:0005739">
    <property type="term" value="C:mitochondrion"/>
    <property type="evidence" value="ECO:0007669"/>
    <property type="project" value="TreeGrafter"/>
</dbReference>
<keyword evidence="6" id="KW-0539">Nucleus</keyword>
<comment type="similarity">
    <text evidence="2">Belongs to the TRAFAC class OBG-HflX-like GTPase superfamily. OBG GTPase family.</text>
</comment>
<evidence type="ECO:0000259" key="7">
    <source>
        <dbReference type="PROSITE" id="PS51710"/>
    </source>
</evidence>